<dbReference type="GO" id="GO:0003735">
    <property type="term" value="F:structural constituent of ribosome"/>
    <property type="evidence" value="ECO:0007669"/>
    <property type="project" value="TreeGrafter"/>
</dbReference>
<feature type="region of interest" description="Disordered" evidence="8">
    <location>
        <begin position="44"/>
        <end position="70"/>
    </location>
</feature>
<dbReference type="InterPro" id="IPR027417">
    <property type="entry name" value="P-loop_NTPase"/>
</dbReference>
<dbReference type="EMBL" id="MNAD01000488">
    <property type="protein sequence ID" value="OJT12413.1"/>
    <property type="molecule type" value="Genomic_DNA"/>
</dbReference>
<keyword evidence="10" id="KW-1185">Reference proteome</keyword>
<proteinExistence type="inferred from homology"/>
<comment type="similarity">
    <text evidence="2">Belongs to the mitochondrion-specific ribosomal protein mS29 family.</text>
</comment>
<evidence type="ECO:0000256" key="3">
    <source>
        <dbReference type="ARBA" id="ARBA00022946"/>
    </source>
</evidence>
<gene>
    <name evidence="9" type="ORF">TRAPUB_11002</name>
</gene>
<dbReference type="Proteomes" id="UP000184267">
    <property type="component" value="Unassembled WGS sequence"/>
</dbReference>
<dbReference type="InterPro" id="IPR019368">
    <property type="entry name" value="Ribosomal_mS29"/>
</dbReference>
<keyword evidence="4 9" id="KW-0689">Ribosomal protein</keyword>
<evidence type="ECO:0000256" key="7">
    <source>
        <dbReference type="ARBA" id="ARBA00035140"/>
    </source>
</evidence>
<comment type="caution">
    <text evidence="9">The sequence shown here is derived from an EMBL/GenBank/DDBJ whole genome shotgun (WGS) entry which is preliminary data.</text>
</comment>
<dbReference type="GO" id="GO:0005763">
    <property type="term" value="C:mitochondrial small ribosomal subunit"/>
    <property type="evidence" value="ECO:0007669"/>
    <property type="project" value="TreeGrafter"/>
</dbReference>
<evidence type="ECO:0000256" key="5">
    <source>
        <dbReference type="ARBA" id="ARBA00023128"/>
    </source>
</evidence>
<name>A0A1M2VXW6_TRAPU</name>
<evidence type="ECO:0000313" key="9">
    <source>
        <dbReference type="EMBL" id="OJT12413.1"/>
    </source>
</evidence>
<dbReference type="PANTHER" id="PTHR12810:SF0">
    <property type="entry name" value="SMALL RIBOSOMAL SUBUNIT PROTEIN MS29"/>
    <property type="match status" value="1"/>
</dbReference>
<dbReference type="SUPFAM" id="SSF52540">
    <property type="entry name" value="P-loop containing nucleoside triphosphate hydrolases"/>
    <property type="match status" value="1"/>
</dbReference>
<evidence type="ECO:0000256" key="1">
    <source>
        <dbReference type="ARBA" id="ARBA00004173"/>
    </source>
</evidence>
<feature type="compositionally biased region" description="Basic and acidic residues" evidence="8">
    <location>
        <begin position="51"/>
        <end position="61"/>
    </location>
</feature>
<reference evidence="9 10" key="1">
    <citation type="submission" date="2016-10" db="EMBL/GenBank/DDBJ databases">
        <title>Genome sequence of the basidiomycete white-rot fungus Trametes pubescens.</title>
        <authorList>
            <person name="Makela M.R."/>
            <person name="Granchi Z."/>
            <person name="Peng M."/>
            <person name="De Vries R.P."/>
            <person name="Grigoriev I."/>
            <person name="Riley R."/>
            <person name="Hilden K."/>
        </authorList>
    </citation>
    <scope>NUCLEOTIDE SEQUENCE [LARGE SCALE GENOMIC DNA]</scope>
    <source>
        <strain evidence="9 10">FBCC735</strain>
    </source>
</reference>
<protein>
    <recommendedName>
        <fullName evidence="7">Small ribosomal subunit protein mS29</fullName>
    </recommendedName>
</protein>
<accession>A0A1M2VXW6</accession>
<evidence type="ECO:0000256" key="4">
    <source>
        <dbReference type="ARBA" id="ARBA00022980"/>
    </source>
</evidence>
<keyword evidence="3" id="KW-0809">Transit peptide</keyword>
<dbReference type="OrthoDB" id="274828at2759"/>
<sequence length="451" mass="49427">MSLVAALRTGRAVHTTSATLASSAGVIVHSRGYAAAVKPAKKVSSKFKANSGREDKEKQGPRDAGAYHPMPVNSLSDPVFQTENITSLQLPTFRPEAITPSAVAKPMAFPQGESKALKAYGLPRNILVDHLLLTKPCSVIRESTVDLLDQLDKASGSSSKDTRVVLTGKTGCGKSYLLLQAVQYSIQKEWISLYIPRAINLVNSSSSYAYDARTQTYGQPAFAQQLLKRFVDVNEAHVRSLATQAAYTFDDGREFSSGAQVMDLINLGLENQNQAPTVLTALLDELAKQTTYPVLLAIDDFQALYCMSQYRDPFFKSIKAYHLTFPRTLLEFASGKKSFARGAVLGALSTQNTTFRVPLELVESLGLVPSVPTNPYVRREAELLEYAKGLKNFPVPERLSIDEAASLFDLWHQTKALHIPRGDEIFLAKYTESGGNAREFVKKGILQTVTV</sequence>
<keyword evidence="6" id="KW-0687">Ribonucleoprotein</keyword>
<dbReference type="Pfam" id="PF10236">
    <property type="entry name" value="DAP3"/>
    <property type="match status" value="1"/>
</dbReference>
<dbReference type="AlphaFoldDB" id="A0A1M2VXW6"/>
<evidence type="ECO:0000313" key="10">
    <source>
        <dbReference type="Proteomes" id="UP000184267"/>
    </source>
</evidence>
<dbReference type="STRING" id="154538.A0A1M2VXW6"/>
<evidence type="ECO:0000256" key="8">
    <source>
        <dbReference type="SAM" id="MobiDB-lite"/>
    </source>
</evidence>
<organism evidence="9 10">
    <name type="scientific">Trametes pubescens</name>
    <name type="common">White-rot fungus</name>
    <dbReference type="NCBI Taxonomy" id="154538"/>
    <lineage>
        <taxon>Eukaryota</taxon>
        <taxon>Fungi</taxon>
        <taxon>Dikarya</taxon>
        <taxon>Basidiomycota</taxon>
        <taxon>Agaricomycotina</taxon>
        <taxon>Agaricomycetes</taxon>
        <taxon>Polyporales</taxon>
        <taxon>Polyporaceae</taxon>
        <taxon>Trametes</taxon>
    </lineage>
</organism>
<keyword evidence="5" id="KW-0496">Mitochondrion</keyword>
<dbReference type="Gene3D" id="3.40.50.300">
    <property type="entry name" value="P-loop containing nucleotide triphosphate hydrolases"/>
    <property type="match status" value="1"/>
</dbReference>
<dbReference type="PANTHER" id="PTHR12810">
    <property type="entry name" value="MITOCHONDRIAL 28S RIBOSOMAL PROTEIN S29"/>
    <property type="match status" value="1"/>
</dbReference>
<dbReference type="OMA" id="GLAHWMT"/>
<comment type="subcellular location">
    <subcellularLocation>
        <location evidence="1">Mitochondrion</location>
    </subcellularLocation>
</comment>
<evidence type="ECO:0000256" key="6">
    <source>
        <dbReference type="ARBA" id="ARBA00023274"/>
    </source>
</evidence>
<evidence type="ECO:0000256" key="2">
    <source>
        <dbReference type="ARBA" id="ARBA00009863"/>
    </source>
</evidence>